<evidence type="ECO:0000256" key="4">
    <source>
        <dbReference type="ARBA" id="ARBA00012216"/>
    </source>
</evidence>
<dbReference type="Gene3D" id="3.30.470.20">
    <property type="entry name" value="ATP-grasp fold, B domain"/>
    <property type="match status" value="1"/>
</dbReference>
<dbReference type="Pfam" id="PF07478">
    <property type="entry name" value="Dala_Dala_lig_C"/>
    <property type="match status" value="1"/>
</dbReference>
<dbReference type="GO" id="GO:0071555">
    <property type="term" value="P:cell wall organization"/>
    <property type="evidence" value="ECO:0007669"/>
    <property type="project" value="UniProtKB-KW"/>
</dbReference>
<dbReference type="NCBIfam" id="TIGR01205">
    <property type="entry name" value="D_ala_D_alaTIGR"/>
    <property type="match status" value="1"/>
</dbReference>
<dbReference type="InterPro" id="IPR016185">
    <property type="entry name" value="PreATP-grasp_dom_sf"/>
</dbReference>
<dbReference type="UniPathway" id="UPA00219"/>
<dbReference type="Gene3D" id="3.30.1490.20">
    <property type="entry name" value="ATP-grasp fold, A domain"/>
    <property type="match status" value="1"/>
</dbReference>
<comment type="catalytic activity">
    <reaction evidence="12 13">
        <text>2 D-alanine + ATP = D-alanyl-D-alanine + ADP + phosphate + H(+)</text>
        <dbReference type="Rhea" id="RHEA:11224"/>
        <dbReference type="ChEBI" id="CHEBI:15378"/>
        <dbReference type="ChEBI" id="CHEBI:30616"/>
        <dbReference type="ChEBI" id="CHEBI:43474"/>
        <dbReference type="ChEBI" id="CHEBI:57416"/>
        <dbReference type="ChEBI" id="CHEBI:57822"/>
        <dbReference type="ChEBI" id="CHEBI:456216"/>
        <dbReference type="EC" id="6.3.2.4"/>
    </reaction>
</comment>
<comment type="caution">
    <text evidence="18">The sequence shown here is derived from an EMBL/GenBank/DDBJ whole genome shotgun (WGS) entry which is preliminary data.</text>
</comment>
<evidence type="ECO:0000256" key="6">
    <source>
        <dbReference type="ARBA" id="ARBA00022598"/>
    </source>
</evidence>
<keyword evidence="8 16" id="KW-0067">ATP-binding</keyword>
<feature type="binding site" evidence="15">
    <location>
        <position position="273"/>
    </location>
    <ligand>
        <name>Mg(2+)</name>
        <dbReference type="ChEBI" id="CHEBI:18420"/>
        <label>2</label>
    </ligand>
</feature>
<dbReference type="EMBL" id="QFOT01000016">
    <property type="protein sequence ID" value="PZP56756.1"/>
    <property type="molecule type" value="Genomic_DNA"/>
</dbReference>
<evidence type="ECO:0000256" key="7">
    <source>
        <dbReference type="ARBA" id="ARBA00022741"/>
    </source>
</evidence>
<comment type="subcellular location">
    <subcellularLocation>
        <location evidence="2 13">Cytoplasm</location>
    </subcellularLocation>
</comment>
<keyword evidence="15" id="KW-0479">Metal-binding</keyword>
<dbReference type="InterPro" id="IPR005905">
    <property type="entry name" value="D_ala_D_ala"/>
</dbReference>
<keyword evidence="15" id="KW-0460">Magnesium</keyword>
<reference evidence="18 19" key="1">
    <citation type="submission" date="2017-08" db="EMBL/GenBank/DDBJ databases">
        <title>Infants hospitalized years apart are colonized by the same room-sourced microbial strains.</title>
        <authorList>
            <person name="Brooks B."/>
            <person name="Olm M.R."/>
            <person name="Firek B.A."/>
            <person name="Baker R."/>
            <person name="Thomas B.C."/>
            <person name="Morowitz M.J."/>
            <person name="Banfield J.F."/>
        </authorList>
    </citation>
    <scope>NUCLEOTIDE SEQUENCE [LARGE SCALE GENOMIC DNA]</scope>
    <source>
        <strain evidence="18">S2_006_000_R2_64</strain>
    </source>
</reference>
<dbReference type="PIRSF" id="PIRSF039102">
    <property type="entry name" value="Ddl/VanB"/>
    <property type="match status" value="1"/>
</dbReference>
<evidence type="ECO:0000256" key="1">
    <source>
        <dbReference type="ARBA" id="ARBA00001936"/>
    </source>
</evidence>
<dbReference type="GO" id="GO:0046872">
    <property type="term" value="F:metal ion binding"/>
    <property type="evidence" value="ECO:0007669"/>
    <property type="project" value="UniProtKB-KW"/>
</dbReference>
<dbReference type="InterPro" id="IPR011761">
    <property type="entry name" value="ATP-grasp"/>
</dbReference>
<evidence type="ECO:0000313" key="18">
    <source>
        <dbReference type="EMBL" id="PZP56756.1"/>
    </source>
</evidence>
<dbReference type="EC" id="6.3.2.4" evidence="4 13"/>
<feature type="binding site" evidence="15">
    <location>
        <position position="271"/>
    </location>
    <ligand>
        <name>Mg(2+)</name>
        <dbReference type="ChEBI" id="CHEBI:18420"/>
        <label>1</label>
    </ligand>
</feature>
<feature type="domain" description="ATP-grasp" evidence="17">
    <location>
        <begin position="107"/>
        <end position="304"/>
    </location>
</feature>
<comment type="cofactor">
    <cofactor evidence="1">
        <name>Mn(2+)</name>
        <dbReference type="ChEBI" id="CHEBI:29035"/>
    </cofactor>
</comment>
<dbReference type="PROSITE" id="PS50975">
    <property type="entry name" value="ATP_GRASP"/>
    <property type="match status" value="1"/>
</dbReference>
<name>A0A2W5HF36_9BACT</name>
<sequence length="328" mass="35477">MTKSPRKTIALLVGGWSAEREVSLTKGKAVEASLIEAGYTVKVIDVSKDLGKLVSELTPAPDVVFNNLYGRGGEDGVIQGVLETLGIAYTHSGVVASAIGMDKILTKKLAESVGVRCSVGKVASKQEVLDETVMERPYVVKPMNEGSSVGVRIIMEGENQRPIDETEWHFGEQVLVEKYVPGREIHVTVLDGKALTVTEILFPGRFFDYEAKYHDKRTELVTPAHVPEIVAKTAMQYAESVYKVLGCSGITRSDFRYDDSKSGSDGVYFLEINTMPGLSPGSVAVIQAEFSGMSYVQLCSHLVETATCQDPAHAAQPSSSDAQAKLRA</sequence>
<dbReference type="InterPro" id="IPR011095">
    <property type="entry name" value="Dala_Dala_lig_C"/>
</dbReference>
<dbReference type="GO" id="GO:0005737">
    <property type="term" value="C:cytoplasm"/>
    <property type="evidence" value="ECO:0007669"/>
    <property type="project" value="UniProtKB-SubCell"/>
</dbReference>
<dbReference type="GO" id="GO:0008360">
    <property type="term" value="P:regulation of cell shape"/>
    <property type="evidence" value="ECO:0007669"/>
    <property type="project" value="UniProtKB-KW"/>
</dbReference>
<evidence type="ECO:0000256" key="8">
    <source>
        <dbReference type="ARBA" id="ARBA00022840"/>
    </source>
</evidence>
<dbReference type="PROSITE" id="PS00844">
    <property type="entry name" value="DALA_DALA_LIGASE_2"/>
    <property type="match status" value="1"/>
</dbReference>
<feature type="active site" evidence="14">
    <location>
        <position position="19"/>
    </location>
</feature>
<dbReference type="SUPFAM" id="SSF56059">
    <property type="entry name" value="Glutathione synthetase ATP-binding domain-like"/>
    <property type="match status" value="1"/>
</dbReference>
<protein>
    <recommendedName>
        <fullName evidence="4 13">D-alanine--D-alanine ligase</fullName>
        <ecNumber evidence="4 13">6.3.2.4</ecNumber>
    </recommendedName>
    <alternativeName>
        <fullName evidence="13">D-Ala-D-Ala ligase</fullName>
    </alternativeName>
    <alternativeName>
        <fullName evidence="13">D-alanylalanine synthetase</fullName>
    </alternativeName>
</protein>
<keyword evidence="7 16" id="KW-0547">Nucleotide-binding</keyword>
<dbReference type="SUPFAM" id="SSF52440">
    <property type="entry name" value="PreATP-grasp domain"/>
    <property type="match status" value="1"/>
</dbReference>
<feature type="binding site" evidence="15">
    <location>
        <position position="271"/>
    </location>
    <ligand>
        <name>Mg(2+)</name>
        <dbReference type="ChEBI" id="CHEBI:18420"/>
        <label>2</label>
    </ligand>
</feature>
<dbReference type="PANTHER" id="PTHR23132:SF23">
    <property type="entry name" value="D-ALANINE--D-ALANINE LIGASE B"/>
    <property type="match status" value="1"/>
</dbReference>
<keyword evidence="5 13" id="KW-0963">Cytoplasm</keyword>
<keyword evidence="6 13" id="KW-0436">Ligase</keyword>
<keyword evidence="15" id="KW-0464">Manganese</keyword>
<dbReference type="AlphaFoldDB" id="A0A2W5HF36"/>
<feature type="active site" evidence="14">
    <location>
        <position position="147"/>
    </location>
</feature>
<keyword evidence="10 13" id="KW-0573">Peptidoglycan synthesis</keyword>
<dbReference type="GO" id="GO:0008716">
    <property type="term" value="F:D-alanine-D-alanine ligase activity"/>
    <property type="evidence" value="ECO:0007669"/>
    <property type="project" value="UniProtKB-UniRule"/>
</dbReference>
<proteinExistence type="inferred from homology"/>
<feature type="active site" evidence="14">
    <location>
        <position position="282"/>
    </location>
</feature>
<dbReference type="NCBIfam" id="NF002378">
    <property type="entry name" value="PRK01372.1"/>
    <property type="match status" value="1"/>
</dbReference>
<dbReference type="GO" id="GO:0009252">
    <property type="term" value="P:peptidoglycan biosynthetic process"/>
    <property type="evidence" value="ECO:0007669"/>
    <property type="project" value="UniProtKB-UniRule"/>
</dbReference>
<evidence type="ECO:0000256" key="14">
    <source>
        <dbReference type="PIRSR" id="PIRSR039102-1"/>
    </source>
</evidence>
<organism evidence="18 19">
    <name type="scientific">Micavibrio aeruginosavorus</name>
    <dbReference type="NCBI Taxonomy" id="349221"/>
    <lineage>
        <taxon>Bacteria</taxon>
        <taxon>Pseudomonadati</taxon>
        <taxon>Bdellovibrionota</taxon>
        <taxon>Bdellovibrionia</taxon>
        <taxon>Bdellovibrionales</taxon>
        <taxon>Pseudobdellovibrionaceae</taxon>
        <taxon>Micavibrio</taxon>
    </lineage>
</organism>
<evidence type="ECO:0000256" key="3">
    <source>
        <dbReference type="ARBA" id="ARBA00010871"/>
    </source>
</evidence>
<dbReference type="Gene3D" id="3.40.50.20">
    <property type="match status" value="1"/>
</dbReference>
<evidence type="ECO:0000259" key="17">
    <source>
        <dbReference type="PROSITE" id="PS50975"/>
    </source>
</evidence>
<comment type="function">
    <text evidence="13">Cell wall formation.</text>
</comment>
<evidence type="ECO:0000256" key="12">
    <source>
        <dbReference type="ARBA" id="ARBA00047614"/>
    </source>
</evidence>
<dbReference type="PANTHER" id="PTHR23132">
    <property type="entry name" value="D-ALANINE--D-ALANINE LIGASE"/>
    <property type="match status" value="1"/>
</dbReference>
<evidence type="ECO:0000256" key="16">
    <source>
        <dbReference type="PROSITE-ProRule" id="PRU00409"/>
    </source>
</evidence>
<keyword evidence="11 13" id="KW-0961">Cell wall biogenesis/degradation</keyword>
<comment type="pathway">
    <text evidence="13">Cell wall biogenesis; peptidoglycan biosynthesis.</text>
</comment>
<evidence type="ECO:0000256" key="9">
    <source>
        <dbReference type="ARBA" id="ARBA00022960"/>
    </source>
</evidence>
<evidence type="ECO:0000256" key="15">
    <source>
        <dbReference type="PIRSR" id="PIRSR039102-3"/>
    </source>
</evidence>
<dbReference type="InterPro" id="IPR000291">
    <property type="entry name" value="D-Ala_lig_Van_CS"/>
</dbReference>
<comment type="cofactor">
    <cofactor evidence="15">
        <name>Mg(2+)</name>
        <dbReference type="ChEBI" id="CHEBI:18420"/>
    </cofactor>
    <cofactor evidence="15">
        <name>Mn(2+)</name>
        <dbReference type="ChEBI" id="CHEBI:29035"/>
    </cofactor>
    <text evidence="15">Binds 2 magnesium or manganese ions per subunit.</text>
</comment>
<evidence type="ECO:0000256" key="5">
    <source>
        <dbReference type="ARBA" id="ARBA00022490"/>
    </source>
</evidence>
<keyword evidence="9 13" id="KW-0133">Cell shape</keyword>
<dbReference type="Proteomes" id="UP000249739">
    <property type="component" value="Unassembled WGS sequence"/>
</dbReference>
<gene>
    <name evidence="13" type="primary">ddl</name>
    <name evidence="18" type="ORF">DI586_02705</name>
</gene>
<dbReference type="GO" id="GO:0005524">
    <property type="term" value="F:ATP binding"/>
    <property type="evidence" value="ECO:0007669"/>
    <property type="project" value="UniProtKB-UniRule"/>
</dbReference>
<evidence type="ECO:0000256" key="11">
    <source>
        <dbReference type="ARBA" id="ARBA00023316"/>
    </source>
</evidence>
<feature type="binding site" evidence="15">
    <location>
        <position position="254"/>
    </location>
    <ligand>
        <name>Mg(2+)</name>
        <dbReference type="ChEBI" id="CHEBI:18420"/>
        <label>1</label>
    </ligand>
</feature>
<evidence type="ECO:0000256" key="10">
    <source>
        <dbReference type="ARBA" id="ARBA00022984"/>
    </source>
</evidence>
<dbReference type="HAMAP" id="MF_00047">
    <property type="entry name" value="Dala_Dala_lig"/>
    <property type="match status" value="1"/>
</dbReference>
<accession>A0A2W5HF36</accession>
<evidence type="ECO:0000256" key="13">
    <source>
        <dbReference type="HAMAP-Rule" id="MF_00047"/>
    </source>
</evidence>
<dbReference type="InterPro" id="IPR013815">
    <property type="entry name" value="ATP_grasp_subdomain_1"/>
</dbReference>
<evidence type="ECO:0000256" key="2">
    <source>
        <dbReference type="ARBA" id="ARBA00004496"/>
    </source>
</evidence>
<evidence type="ECO:0000313" key="19">
    <source>
        <dbReference type="Proteomes" id="UP000249739"/>
    </source>
</evidence>
<comment type="similarity">
    <text evidence="3 13">Belongs to the D-alanine--D-alanine ligase family.</text>
</comment>